<protein>
    <submittedName>
        <fullName evidence="10">Glycosyltransferase</fullName>
    </submittedName>
</protein>
<evidence type="ECO:0000256" key="1">
    <source>
        <dbReference type="ARBA" id="ARBA00001946"/>
    </source>
</evidence>
<dbReference type="InterPro" id="IPR013645">
    <property type="entry name" value="Glyco_transf_8N"/>
</dbReference>
<dbReference type="Gene3D" id="3.90.550.10">
    <property type="entry name" value="Spore Coat Polysaccharide Biosynthesis Protein SpsA, Chain A"/>
    <property type="match status" value="1"/>
</dbReference>
<feature type="domain" description="Glycosyl transferase family 8 C-terminal" evidence="9">
    <location>
        <begin position="277"/>
        <end position="333"/>
    </location>
</feature>
<dbReference type="Pfam" id="PF08437">
    <property type="entry name" value="Glyco_transf_8C"/>
    <property type="match status" value="1"/>
</dbReference>
<dbReference type="CDD" id="cd04194">
    <property type="entry name" value="GT8_A4GalT_like"/>
    <property type="match status" value="1"/>
</dbReference>
<evidence type="ECO:0000256" key="6">
    <source>
        <dbReference type="ARBA" id="ARBA00022723"/>
    </source>
</evidence>
<dbReference type="Proteomes" id="UP001156701">
    <property type="component" value="Unassembled WGS sequence"/>
</dbReference>
<dbReference type="SUPFAM" id="SSF53448">
    <property type="entry name" value="Nucleotide-diphospho-sugar transferases"/>
    <property type="match status" value="1"/>
</dbReference>
<evidence type="ECO:0000256" key="4">
    <source>
        <dbReference type="ARBA" id="ARBA00022676"/>
    </source>
</evidence>
<evidence type="ECO:0000256" key="5">
    <source>
        <dbReference type="ARBA" id="ARBA00022679"/>
    </source>
</evidence>
<keyword evidence="5" id="KW-0808">Transferase</keyword>
<dbReference type="AlphaFoldDB" id="A0AA42FKL7"/>
<comment type="cofactor">
    <cofactor evidence="1">
        <name>Mg(2+)</name>
        <dbReference type="ChEBI" id="CHEBI:18420"/>
    </cofactor>
</comment>
<dbReference type="GO" id="GO:0008918">
    <property type="term" value="F:lipopolysaccharide 3-alpha-galactosyltransferase activity"/>
    <property type="evidence" value="ECO:0007669"/>
    <property type="project" value="InterPro"/>
</dbReference>
<dbReference type="Pfam" id="PF01501">
    <property type="entry name" value="Glyco_transf_8"/>
    <property type="match status" value="1"/>
</dbReference>
<keyword evidence="7" id="KW-0460">Magnesium</keyword>
<dbReference type="InterPro" id="IPR050748">
    <property type="entry name" value="Glycosyltrans_8_dom-fam"/>
</dbReference>
<dbReference type="RefSeq" id="WP_243853478.1">
    <property type="nucleotide sequence ID" value="NZ_JARRYG010000007.1"/>
</dbReference>
<dbReference type="GO" id="GO:0046872">
    <property type="term" value="F:metal ion binding"/>
    <property type="evidence" value="ECO:0007669"/>
    <property type="project" value="UniProtKB-KW"/>
</dbReference>
<name>A0AA42FKL7_9GAMM</name>
<gene>
    <name evidence="10" type="ORF">P7V44_08455</name>
</gene>
<accession>A0AA42FKL7</accession>
<keyword evidence="6" id="KW-0479">Metal-binding</keyword>
<sequence>MMNIEFDRMIKNKISIGYIDEDEYNAIHVAYGIDNNFLYGCGVSIVSLLINNLDKKFIFHVFIDNLMKDADIKKFREICSQYNTRIILYFIDATSLSNLPTTKNWTHAIYFRFIIAEYFKNKINYLLYLDADIICHRKIDDLIHEMLDGKVAAVVAERDASWWKNRANNLGFPEISAGYFNSGVMYINLVVWHEQHVTKNAVDLLMNHSISAKLSYPDQDVLNILLMGKVVYIKSIFNTQFSLNYELKDKFEYPVNEQTVFIHYVGPTKPWHEWACYPSAEPFLKARMASPWRDIPLMEPSSSNYLRYCAKHKIKQKKYLQGLIFYIQYFVSKIKR</sequence>
<proteinExistence type="inferred from homology"/>
<comment type="pathway">
    <text evidence="2">Bacterial outer membrane biogenesis; LPS core biosynthesis.</text>
</comment>
<keyword evidence="8" id="KW-0448">Lipopolysaccharide biosynthesis</keyword>
<dbReference type="EMBL" id="JARRYG010000007">
    <property type="protein sequence ID" value="MDG4696269.1"/>
    <property type="molecule type" value="Genomic_DNA"/>
</dbReference>
<dbReference type="PANTHER" id="PTHR13778">
    <property type="entry name" value="GLYCOSYLTRANSFERASE 8 DOMAIN-CONTAINING PROTEIN"/>
    <property type="match status" value="1"/>
</dbReference>
<dbReference type="PANTHER" id="PTHR13778:SF47">
    <property type="entry name" value="LIPOPOLYSACCHARIDE 1,3-GALACTOSYLTRANSFERASE"/>
    <property type="match status" value="1"/>
</dbReference>
<reference evidence="10" key="1">
    <citation type="submission" date="2023-03" db="EMBL/GenBank/DDBJ databases">
        <title>a new species belonging to Providencia genus.</title>
        <authorList>
            <person name="Yang W."/>
            <person name="Hu F."/>
            <person name="Shen S."/>
            <person name="Ding L."/>
            <person name="Yin D."/>
        </authorList>
    </citation>
    <scope>NUCLEOTIDE SEQUENCE</scope>
    <source>
        <strain evidence="10">CRE-3FA-0001</strain>
    </source>
</reference>
<evidence type="ECO:0000256" key="8">
    <source>
        <dbReference type="ARBA" id="ARBA00022985"/>
    </source>
</evidence>
<organism evidence="10 11">
    <name type="scientific">Providencia huashanensis</name>
    <dbReference type="NCBI Taxonomy" id="3037798"/>
    <lineage>
        <taxon>Bacteria</taxon>
        <taxon>Pseudomonadati</taxon>
        <taxon>Pseudomonadota</taxon>
        <taxon>Gammaproteobacteria</taxon>
        <taxon>Enterobacterales</taxon>
        <taxon>Morganellaceae</taxon>
        <taxon>Providencia</taxon>
    </lineage>
</organism>
<evidence type="ECO:0000256" key="7">
    <source>
        <dbReference type="ARBA" id="ARBA00022842"/>
    </source>
</evidence>
<comment type="caution">
    <text evidence="10">The sequence shown here is derived from an EMBL/GenBank/DDBJ whole genome shotgun (WGS) entry which is preliminary data.</text>
</comment>
<evidence type="ECO:0000256" key="2">
    <source>
        <dbReference type="ARBA" id="ARBA00004713"/>
    </source>
</evidence>
<dbReference type="InterPro" id="IPR002495">
    <property type="entry name" value="Glyco_trans_8"/>
</dbReference>
<evidence type="ECO:0000313" key="10">
    <source>
        <dbReference type="EMBL" id="MDG4696269.1"/>
    </source>
</evidence>
<evidence type="ECO:0000256" key="3">
    <source>
        <dbReference type="ARBA" id="ARBA00006351"/>
    </source>
</evidence>
<evidence type="ECO:0000259" key="9">
    <source>
        <dbReference type="Pfam" id="PF08437"/>
    </source>
</evidence>
<keyword evidence="4" id="KW-0328">Glycosyltransferase</keyword>
<evidence type="ECO:0000313" key="11">
    <source>
        <dbReference type="Proteomes" id="UP001156701"/>
    </source>
</evidence>
<comment type="similarity">
    <text evidence="3">Belongs to the glycosyltransferase 8 family.</text>
</comment>
<dbReference type="InterPro" id="IPR029044">
    <property type="entry name" value="Nucleotide-diphossugar_trans"/>
</dbReference>